<sequence length="126" mass="14253">MAKYTPPEQDKALQFVDVGFLILAIFGALWLPLQLGLAGAAKAIDKIENPTWELLGQNATMVSIWEKLGYTPATAHDIIQNRFHYNIDWLTLVLMAAVLIGYYVFLFWASDKEYREVIAEKFGDGK</sequence>
<evidence type="ECO:0000313" key="1">
    <source>
        <dbReference type="EMBL" id="MBK1866172.1"/>
    </source>
</evidence>
<name>A0ACC5R0J6_9HYPH</name>
<keyword evidence="2" id="KW-1185">Reference proteome</keyword>
<reference evidence="1" key="1">
    <citation type="submission" date="2021-01" db="EMBL/GenBank/DDBJ databases">
        <authorList>
            <person name="Sun Q."/>
        </authorList>
    </citation>
    <scope>NUCLEOTIDE SEQUENCE</scope>
    <source>
        <strain evidence="1">YIM B02566</strain>
    </source>
</reference>
<dbReference type="EMBL" id="JAENHL010000006">
    <property type="protein sequence ID" value="MBK1866172.1"/>
    <property type="molecule type" value="Genomic_DNA"/>
</dbReference>
<proteinExistence type="predicted"/>
<dbReference type="Proteomes" id="UP000616151">
    <property type="component" value="Unassembled WGS sequence"/>
</dbReference>
<evidence type="ECO:0000313" key="2">
    <source>
        <dbReference type="Proteomes" id="UP000616151"/>
    </source>
</evidence>
<protein>
    <submittedName>
        <fullName evidence="1">Uncharacterized protein</fullName>
    </submittedName>
</protein>
<gene>
    <name evidence="1" type="ORF">JHL16_07375</name>
</gene>
<organism evidence="1 2">
    <name type="scientific">Taklimakanibacter albus</name>
    <dbReference type="NCBI Taxonomy" id="2800327"/>
    <lineage>
        <taxon>Bacteria</taxon>
        <taxon>Pseudomonadati</taxon>
        <taxon>Pseudomonadota</taxon>
        <taxon>Alphaproteobacteria</taxon>
        <taxon>Hyphomicrobiales</taxon>
        <taxon>Aestuariivirgaceae</taxon>
        <taxon>Taklimakanibacter</taxon>
    </lineage>
</organism>
<accession>A0ACC5R0J6</accession>
<comment type="caution">
    <text evidence="1">The sequence shown here is derived from an EMBL/GenBank/DDBJ whole genome shotgun (WGS) entry which is preliminary data.</text>
</comment>